<comment type="similarity">
    <text evidence="2">Belongs to the purine-cytosine permease (2.A.39) family.</text>
</comment>
<dbReference type="InterPro" id="IPR036864">
    <property type="entry name" value="Zn2-C6_fun-type_DNA-bd_sf"/>
</dbReference>
<dbReference type="Pfam" id="PF04082">
    <property type="entry name" value="Fungal_trans"/>
    <property type="match status" value="1"/>
</dbReference>
<dbReference type="Pfam" id="PF02133">
    <property type="entry name" value="Transp_cyt_pur"/>
    <property type="match status" value="1"/>
</dbReference>
<dbReference type="InterPro" id="IPR007219">
    <property type="entry name" value="XnlR_reg_dom"/>
</dbReference>
<dbReference type="SUPFAM" id="SSF57701">
    <property type="entry name" value="Zn2/Cys6 DNA-binding domain"/>
    <property type="match status" value="1"/>
</dbReference>
<feature type="transmembrane region" description="Helical" evidence="9">
    <location>
        <begin position="122"/>
        <end position="140"/>
    </location>
</feature>
<dbReference type="CDD" id="cd00067">
    <property type="entry name" value="GAL4"/>
    <property type="match status" value="1"/>
</dbReference>
<accession>A0AAD9EAL6</accession>
<feature type="region of interest" description="Disordered" evidence="8">
    <location>
        <begin position="714"/>
        <end position="742"/>
    </location>
</feature>
<organism evidence="11 12">
    <name type="scientific">Colletotrichum chrysophilum</name>
    <dbReference type="NCBI Taxonomy" id="1836956"/>
    <lineage>
        <taxon>Eukaryota</taxon>
        <taxon>Fungi</taxon>
        <taxon>Dikarya</taxon>
        <taxon>Ascomycota</taxon>
        <taxon>Pezizomycotina</taxon>
        <taxon>Sordariomycetes</taxon>
        <taxon>Hypocreomycetidae</taxon>
        <taxon>Glomerellales</taxon>
        <taxon>Glomerellaceae</taxon>
        <taxon>Colletotrichum</taxon>
        <taxon>Colletotrichum gloeosporioides species complex</taxon>
    </lineage>
</organism>
<feature type="domain" description="Zn(2)-C6 fungal-type" evidence="10">
    <location>
        <begin position="631"/>
        <end position="662"/>
    </location>
</feature>
<dbReference type="PROSITE" id="PS00463">
    <property type="entry name" value="ZN2_CY6_FUNGAL_1"/>
    <property type="match status" value="1"/>
</dbReference>
<feature type="transmembrane region" description="Helical" evidence="9">
    <location>
        <begin position="30"/>
        <end position="50"/>
    </location>
</feature>
<reference evidence="11" key="1">
    <citation type="submission" date="2023-01" db="EMBL/GenBank/DDBJ databases">
        <title>Colletotrichum chrysophilum M932 genome sequence.</title>
        <authorList>
            <person name="Baroncelli R."/>
        </authorList>
    </citation>
    <scope>NUCLEOTIDE SEQUENCE</scope>
    <source>
        <strain evidence="11">M932</strain>
    </source>
</reference>
<evidence type="ECO:0000256" key="7">
    <source>
        <dbReference type="ARBA" id="ARBA00023242"/>
    </source>
</evidence>
<proteinExistence type="inferred from homology"/>
<dbReference type="GO" id="GO:0003677">
    <property type="term" value="F:DNA binding"/>
    <property type="evidence" value="ECO:0007669"/>
    <property type="project" value="InterPro"/>
</dbReference>
<evidence type="ECO:0000256" key="6">
    <source>
        <dbReference type="ARBA" id="ARBA00023136"/>
    </source>
</evidence>
<dbReference type="InterPro" id="IPR001248">
    <property type="entry name" value="Pur-cyt_permease"/>
</dbReference>
<sequence length="1281" mass="141107">MGFLQRVELPFISRWINDDIRPIESKRRTWGFLMFHNFWLLVNCNITTYLTGSALIPLGLTWWQAFICIVLGNLIATGVVIINSLPGSYYHLGFPVFSRAVWGMWGSQFVIWNRIFLSLGQYGFTAWVGGECVYLILLSWDPRLESHIPNAIPSDTGMTTAQFVSYIIFSVISLPVIWIRPHRLEMFFRFACSITLVFFLVLLIWALATMGPAGFGDTITSGSPLPNTGGPDSVAWLMVYGIVSTIGSIAAGILNQNDYSRFATQPKHAILGQAVSFPFYGIFSSLIGILVTAATQDRFGGEAIWNPPTLFAQLLAQNETAGTRAACFFAGLCLVISQIGVNVPGNALAGGFDLAATFPRYLNIRRGAYLTAIFSIIVNPWRLVNTATTFLTVLSSYSVFLAPMTGLMISSYLVVNKRKIDVDDLYRGDSGSIYWFSYGCNWRAPVAWLVGVVPCMPGFVAAVDTSVTVSPGATELYYMSYVYGLLSSGLVYAVLHRVFPAKALDSFVKTAPSAKELQEFHLGKWDVTLAETPNVVDVLSGHGGKTGETVATKFVFPKSRGDIGQLSPLLSQHRPTSHPNPTHDLEFRPSICYKSQEMSTNGSTRDVRRRKFKVQSEFGNARQWRSRKNRPCDICRKRKTVCVITSVPPCLFCKGRGLECTSTTPSGPSSSTPTVAIPARPRTPDALLLDSAHPATPASAGRGRDHISSNIDASLVTSHSPPGDAGQNASHDPAVASPVAGPRLGATGLWTLEDNENRTAHSMGPAAEQDTYVLDSIPSGVMSSPDDVDADMIQVYAGTKYPWDPPVHFCLLQDEFAPHDNAAKQTASNAIEGLVGPYGPILVRLYFKHVHPVLPILSKGRFLRQYASDKTKLPASLRGAVYALASVFEKKNPSLKGPFPFQQHQLADYATDSLQRELDSPNLAKLQASLLLLHVKPNHVDSIEHPRTWTSTAEAVAIAQMIGLHQDPERWSLAPWEKRLRRKLWWATYVTDVWSAVCHGNPPHIYPASFNTSAMAMEDLRSDEDLSENLQIMVDPCSARFHVSTGARFLELVKISKVVRDLIDYSFQVPRLRPPGPEEAADHARLLEMKEALRDWGDMLPHGLLMPAPERTTGSSNNAPLHLAHHASQALVFRALMSPATNEAKSDPSSNLCRWFGTAVAEFQGFAKFMEEVTAEDLQGFWGRHARSQLILCGNFIIFLFLQQPKASDLQSAWSLVQTLRLSLYRLESQADDVAKLLIRPVLLRIESLFSQGPELIRQYHSARVAASSAQGDVGPSSQSQ</sequence>
<dbReference type="GO" id="GO:0006351">
    <property type="term" value="P:DNA-templated transcription"/>
    <property type="evidence" value="ECO:0007669"/>
    <property type="project" value="InterPro"/>
</dbReference>
<dbReference type="CDD" id="cd11482">
    <property type="entry name" value="SLC-NCS1sbd_NRT1-like"/>
    <property type="match status" value="1"/>
</dbReference>
<feature type="transmembrane region" description="Helical" evidence="9">
    <location>
        <begin position="160"/>
        <end position="179"/>
    </location>
</feature>
<dbReference type="NCBIfam" id="TIGR00800">
    <property type="entry name" value="ncs1"/>
    <property type="match status" value="1"/>
</dbReference>
<dbReference type="InterPro" id="IPR012681">
    <property type="entry name" value="NCS1"/>
</dbReference>
<feature type="transmembrane region" description="Helical" evidence="9">
    <location>
        <begin position="367"/>
        <end position="384"/>
    </location>
</feature>
<feature type="transmembrane region" description="Helical" evidence="9">
    <location>
        <begin position="234"/>
        <end position="254"/>
    </location>
</feature>
<evidence type="ECO:0000256" key="1">
    <source>
        <dbReference type="ARBA" id="ARBA00004141"/>
    </source>
</evidence>
<dbReference type="PROSITE" id="PS50048">
    <property type="entry name" value="ZN2_CY6_FUNGAL_2"/>
    <property type="match status" value="1"/>
</dbReference>
<dbReference type="Proteomes" id="UP001243330">
    <property type="component" value="Unassembled WGS sequence"/>
</dbReference>
<keyword evidence="12" id="KW-1185">Reference proteome</keyword>
<name>A0AAD9EAL6_9PEZI</name>
<dbReference type="GO" id="GO:0015205">
    <property type="term" value="F:nucleobase transmembrane transporter activity"/>
    <property type="evidence" value="ECO:0007669"/>
    <property type="project" value="TreeGrafter"/>
</dbReference>
<evidence type="ECO:0000313" key="11">
    <source>
        <dbReference type="EMBL" id="KAK1840677.1"/>
    </source>
</evidence>
<evidence type="ECO:0000256" key="8">
    <source>
        <dbReference type="SAM" id="MobiDB-lite"/>
    </source>
</evidence>
<dbReference type="GO" id="GO:0000981">
    <property type="term" value="F:DNA-binding transcription factor activity, RNA polymerase II-specific"/>
    <property type="evidence" value="ECO:0007669"/>
    <property type="project" value="InterPro"/>
</dbReference>
<dbReference type="SMART" id="SM00066">
    <property type="entry name" value="GAL4"/>
    <property type="match status" value="1"/>
</dbReference>
<dbReference type="InterPro" id="IPR001138">
    <property type="entry name" value="Zn2Cys6_DnaBD"/>
</dbReference>
<dbReference type="FunFam" id="1.10.4160.10:FF:000027">
    <property type="entry name" value="Uncharacterized protein"/>
    <property type="match status" value="1"/>
</dbReference>
<gene>
    <name evidence="11" type="ORF">CCHR01_16693</name>
</gene>
<feature type="region of interest" description="Disordered" evidence="8">
    <location>
        <begin position="687"/>
        <end position="706"/>
    </location>
</feature>
<dbReference type="SMART" id="SM00906">
    <property type="entry name" value="Fungal_trans"/>
    <property type="match status" value="1"/>
</dbReference>
<dbReference type="PANTHER" id="PTHR30618">
    <property type="entry name" value="NCS1 FAMILY PURINE/PYRIMIDINE TRANSPORTER"/>
    <property type="match status" value="1"/>
</dbReference>
<feature type="transmembrane region" description="Helical" evidence="9">
    <location>
        <begin position="476"/>
        <end position="495"/>
    </location>
</feature>
<evidence type="ECO:0000256" key="5">
    <source>
        <dbReference type="ARBA" id="ARBA00022989"/>
    </source>
</evidence>
<keyword evidence="4" id="KW-0479">Metal-binding</keyword>
<evidence type="ECO:0000313" key="12">
    <source>
        <dbReference type="Proteomes" id="UP001243330"/>
    </source>
</evidence>
<comment type="caution">
    <text evidence="11">The sequence shown here is derived from an EMBL/GenBank/DDBJ whole genome shotgun (WGS) entry which is preliminary data.</text>
</comment>
<dbReference type="GO" id="GO:0005886">
    <property type="term" value="C:plasma membrane"/>
    <property type="evidence" value="ECO:0007669"/>
    <property type="project" value="TreeGrafter"/>
</dbReference>
<feature type="transmembrane region" description="Helical" evidence="9">
    <location>
        <begin position="62"/>
        <end position="82"/>
    </location>
</feature>
<keyword evidence="7" id="KW-0539">Nucleus</keyword>
<evidence type="ECO:0000256" key="9">
    <source>
        <dbReference type="SAM" id="Phobius"/>
    </source>
</evidence>
<dbReference type="PANTHER" id="PTHR30618:SF4">
    <property type="entry name" value="ALLANTOIN PERMEASE"/>
    <property type="match status" value="1"/>
</dbReference>
<evidence type="ECO:0000256" key="4">
    <source>
        <dbReference type="ARBA" id="ARBA00022723"/>
    </source>
</evidence>
<protein>
    <submittedName>
        <fullName evidence="11">Thiamine transporter</fullName>
    </submittedName>
</protein>
<feature type="transmembrane region" description="Helical" evidence="9">
    <location>
        <begin position="390"/>
        <end position="415"/>
    </location>
</feature>
<keyword evidence="6 9" id="KW-0472">Membrane</keyword>
<dbReference type="InterPro" id="IPR045225">
    <property type="entry name" value="Uracil/uridine/allantoin_perm"/>
</dbReference>
<feature type="transmembrane region" description="Helical" evidence="9">
    <location>
        <begin position="186"/>
        <end position="208"/>
    </location>
</feature>
<evidence type="ECO:0000259" key="10">
    <source>
        <dbReference type="PROSITE" id="PS50048"/>
    </source>
</evidence>
<evidence type="ECO:0000256" key="3">
    <source>
        <dbReference type="ARBA" id="ARBA00022692"/>
    </source>
</evidence>
<comment type="subcellular location">
    <subcellularLocation>
        <location evidence="1">Membrane</location>
        <topology evidence="1">Multi-pass membrane protein</topology>
    </subcellularLocation>
</comment>
<keyword evidence="3 9" id="KW-0812">Transmembrane</keyword>
<keyword evidence="5 9" id="KW-1133">Transmembrane helix</keyword>
<feature type="transmembrane region" description="Helical" evidence="9">
    <location>
        <begin position="446"/>
        <end position="464"/>
    </location>
</feature>
<dbReference type="GO" id="GO:0008270">
    <property type="term" value="F:zinc ion binding"/>
    <property type="evidence" value="ECO:0007669"/>
    <property type="project" value="InterPro"/>
</dbReference>
<evidence type="ECO:0000256" key="2">
    <source>
        <dbReference type="ARBA" id="ARBA00008974"/>
    </source>
</evidence>
<dbReference type="EMBL" id="JAQOWY010000540">
    <property type="protein sequence ID" value="KAK1840677.1"/>
    <property type="molecule type" value="Genomic_DNA"/>
</dbReference>
<dbReference type="Gene3D" id="1.10.4160.10">
    <property type="entry name" value="Hydantoin permease"/>
    <property type="match status" value="1"/>
</dbReference>
<dbReference type="CDD" id="cd12148">
    <property type="entry name" value="fungal_TF_MHR"/>
    <property type="match status" value="1"/>
</dbReference>